<reference evidence="2" key="1">
    <citation type="submission" date="2020-05" db="EMBL/GenBank/DDBJ databases">
        <authorList>
            <person name="Chiriac C."/>
            <person name="Salcher M."/>
            <person name="Ghai R."/>
            <person name="Kavagutti S V."/>
        </authorList>
    </citation>
    <scope>NUCLEOTIDE SEQUENCE</scope>
</reference>
<name>A0A6J6RSV4_9ZZZZ</name>
<dbReference type="EMBL" id="CAEZXR010000325">
    <property type="protein sequence ID" value="CAB4725685.1"/>
    <property type="molecule type" value="Genomic_DNA"/>
</dbReference>
<evidence type="ECO:0000313" key="2">
    <source>
        <dbReference type="EMBL" id="CAB4725685.1"/>
    </source>
</evidence>
<dbReference type="InterPro" id="IPR007569">
    <property type="entry name" value="DUF559"/>
</dbReference>
<organism evidence="2">
    <name type="scientific">freshwater metagenome</name>
    <dbReference type="NCBI Taxonomy" id="449393"/>
    <lineage>
        <taxon>unclassified sequences</taxon>
        <taxon>metagenomes</taxon>
        <taxon>ecological metagenomes</taxon>
    </lineage>
</organism>
<feature type="domain" description="DUF559" evidence="1">
    <location>
        <begin position="186"/>
        <end position="249"/>
    </location>
</feature>
<accession>A0A6J6RSV4</accession>
<proteinExistence type="predicted"/>
<dbReference type="AlphaFoldDB" id="A0A6J6RSV4"/>
<dbReference type="Pfam" id="PF04480">
    <property type="entry name" value="DUF559"/>
    <property type="match status" value="1"/>
</dbReference>
<evidence type="ECO:0000259" key="1">
    <source>
        <dbReference type="Pfam" id="PF04480"/>
    </source>
</evidence>
<protein>
    <submittedName>
        <fullName evidence="2">Unannotated protein</fullName>
    </submittedName>
</protein>
<sequence length="294" mass="33375">MRTRDDTDEHTEFVRDLQGWLLVLPPGAAFTHVTGARLRGWKLPQLPEQVPIFAAIRGDISRPRRPGLICSRLVHPSTRGECHGLPVDSAEEILLRACRDLGVLDVVIMLDAARRAGDLDDRRMEELIATRRPGVRQLRRAYELSDALAESAGETVLRLFHRMCDVTVQPQVDLHDGSGAFLGRADLLVTGTHLVHEYDGAGHRDGGQHRSDLRRERALAGAGYDRRGFTLDDLLNKPTTVMHEIDRALDRRHDQRRIRRWRALVDDSLYAEAGRERVMNRWRRQASIDWSATA</sequence>
<gene>
    <name evidence="2" type="ORF">UFOPK2579_02279</name>
</gene>